<dbReference type="EMBL" id="HBHQ01007467">
    <property type="protein sequence ID" value="CAD9813205.1"/>
    <property type="molecule type" value="Transcribed_RNA"/>
</dbReference>
<organism evidence="2">
    <name type="scientific">Attheya septentrionalis</name>
    <dbReference type="NCBI Taxonomy" id="420275"/>
    <lineage>
        <taxon>Eukaryota</taxon>
        <taxon>Sar</taxon>
        <taxon>Stramenopiles</taxon>
        <taxon>Ochrophyta</taxon>
        <taxon>Bacillariophyta</taxon>
        <taxon>Coscinodiscophyceae</taxon>
        <taxon>Chaetocerotophycidae</taxon>
        <taxon>Chaetocerotales</taxon>
        <taxon>Attheyaceae</taxon>
        <taxon>Attheya</taxon>
    </lineage>
</organism>
<feature type="region of interest" description="Disordered" evidence="1">
    <location>
        <begin position="1"/>
        <end position="49"/>
    </location>
</feature>
<evidence type="ECO:0000256" key="1">
    <source>
        <dbReference type="SAM" id="MobiDB-lite"/>
    </source>
</evidence>
<accession>A0A7S2UCE1</accession>
<feature type="compositionally biased region" description="Acidic residues" evidence="1">
    <location>
        <begin position="8"/>
        <end position="23"/>
    </location>
</feature>
<gene>
    <name evidence="2" type="ORF">ASEP1449_LOCUS5030</name>
</gene>
<dbReference type="AlphaFoldDB" id="A0A7S2UCE1"/>
<reference evidence="2" key="1">
    <citation type="submission" date="2021-01" db="EMBL/GenBank/DDBJ databases">
        <authorList>
            <person name="Corre E."/>
            <person name="Pelletier E."/>
            <person name="Niang G."/>
            <person name="Scheremetjew M."/>
            <person name="Finn R."/>
            <person name="Kale V."/>
            <person name="Holt S."/>
            <person name="Cochrane G."/>
            <person name="Meng A."/>
            <person name="Brown T."/>
            <person name="Cohen L."/>
        </authorList>
    </citation>
    <scope>NUCLEOTIDE SEQUENCE</scope>
    <source>
        <strain evidence="2">CCMP2084</strain>
    </source>
</reference>
<dbReference type="Gene3D" id="3.30.428.40">
    <property type="entry name" value="Protein of unknown function DUF3067"/>
    <property type="match status" value="1"/>
</dbReference>
<dbReference type="Pfam" id="PF11267">
    <property type="entry name" value="DUF3067"/>
    <property type="match status" value="1"/>
</dbReference>
<sequence>MLQNIPVQEEEEEPSVGENDEDEFRMGSLQSELDRRNNNNNLESPSTSVVLTEEKEEEFDGYAMRDVIYEKWGACFDVDFQRVDAFGMRELYLNVLPFRLGSRRFRHDTELDYLCHLQAIVEILEKYDQLGYVLMQIDETKKKPRGNTSPLVAVPLRLDLTPEQSNSILGYRD</sequence>
<dbReference type="PANTHER" id="PTHR35126:SF1">
    <property type="entry name" value="DUF3067 DOMAIN-CONTAINING PROTEIN"/>
    <property type="match status" value="1"/>
</dbReference>
<evidence type="ECO:0000313" key="2">
    <source>
        <dbReference type="EMBL" id="CAD9813205.1"/>
    </source>
</evidence>
<proteinExistence type="predicted"/>
<dbReference type="InterPro" id="IPR021420">
    <property type="entry name" value="DUF3067"/>
</dbReference>
<name>A0A7S2UCE1_9STRA</name>
<protein>
    <submittedName>
        <fullName evidence="2">Uncharacterized protein</fullName>
    </submittedName>
</protein>
<dbReference type="PANTHER" id="PTHR35126">
    <property type="entry name" value="SLR0598 PROTEIN"/>
    <property type="match status" value="1"/>
</dbReference>